<comment type="similarity">
    <text evidence="1">Belongs to the AHA1 family.</text>
</comment>
<evidence type="ECO:0000256" key="2">
    <source>
        <dbReference type="SAM" id="MobiDB-lite"/>
    </source>
</evidence>
<evidence type="ECO:0000259" key="3">
    <source>
        <dbReference type="Pfam" id="PF08327"/>
    </source>
</evidence>
<dbReference type="SUPFAM" id="SSF55961">
    <property type="entry name" value="Bet v1-like"/>
    <property type="match status" value="1"/>
</dbReference>
<feature type="compositionally biased region" description="Low complexity" evidence="2">
    <location>
        <begin position="186"/>
        <end position="203"/>
    </location>
</feature>
<dbReference type="Proteomes" id="UP000763557">
    <property type="component" value="Unassembled WGS sequence"/>
</dbReference>
<dbReference type="Pfam" id="PF08327">
    <property type="entry name" value="AHSA1"/>
    <property type="match status" value="1"/>
</dbReference>
<dbReference type="CDD" id="cd08899">
    <property type="entry name" value="SRPBCC_CalC_Aha1-like_6"/>
    <property type="match status" value="1"/>
</dbReference>
<feature type="domain" description="Activator of Hsp90 ATPase homologue 1/2-like C-terminal" evidence="3">
    <location>
        <begin position="32"/>
        <end position="145"/>
    </location>
</feature>
<name>A0ABX2FER5_9PSEU</name>
<keyword evidence="5" id="KW-1185">Reference proteome</keyword>
<evidence type="ECO:0000256" key="1">
    <source>
        <dbReference type="ARBA" id="ARBA00006817"/>
    </source>
</evidence>
<organism evidence="4 5">
    <name type="scientific">Kibdelosporangium persicum</name>
    <dbReference type="NCBI Taxonomy" id="2698649"/>
    <lineage>
        <taxon>Bacteria</taxon>
        <taxon>Bacillati</taxon>
        <taxon>Actinomycetota</taxon>
        <taxon>Actinomycetes</taxon>
        <taxon>Pseudonocardiales</taxon>
        <taxon>Pseudonocardiaceae</taxon>
        <taxon>Kibdelosporangium</taxon>
    </lineage>
</organism>
<protein>
    <submittedName>
        <fullName evidence="4">Polyketide cyclase</fullName>
    </submittedName>
</protein>
<dbReference type="RefSeq" id="WP_173140201.1">
    <property type="nucleotide sequence ID" value="NZ_CBCSGW010000017.1"/>
</dbReference>
<feature type="region of interest" description="Disordered" evidence="2">
    <location>
        <begin position="174"/>
        <end position="203"/>
    </location>
</feature>
<gene>
    <name evidence="4" type="ORF">GC106_69650</name>
</gene>
<dbReference type="InterPro" id="IPR013538">
    <property type="entry name" value="ASHA1/2-like_C"/>
</dbReference>
<dbReference type="InterPro" id="IPR023393">
    <property type="entry name" value="START-like_dom_sf"/>
</dbReference>
<comment type="caution">
    <text evidence="4">The sequence shown here is derived from an EMBL/GenBank/DDBJ whole genome shotgun (WGS) entry which is preliminary data.</text>
</comment>
<accession>A0ABX2FER5</accession>
<sequence>MTDLIEQINAVRRAVRKQDSKRTIVLTQVYDTRIDDVWNACTSTERLARWFAPVSGDLRLGGRYAIEGNASGTIERCDPPKSFALTWEYDGDLSRVELKLTTEADGGTRLDLEHHMTVNDHWHEYGPGATGVGWDLALAGLAAHLAQKSLPPEEELAASAEGVEFVRRSSEDWGQAGITAGEDPAWAKAAADRTTAAYTPEAR</sequence>
<reference evidence="4 5" key="1">
    <citation type="submission" date="2020-01" db="EMBL/GenBank/DDBJ databases">
        <title>Kibdelosporangium persica a novel Actinomycetes from a hot desert in Iran.</title>
        <authorList>
            <person name="Safaei N."/>
            <person name="Zaburannyi N."/>
            <person name="Mueller R."/>
            <person name="Wink J."/>
        </authorList>
    </citation>
    <scope>NUCLEOTIDE SEQUENCE [LARGE SCALE GENOMIC DNA]</scope>
    <source>
        <strain evidence="4 5">4NS15</strain>
    </source>
</reference>
<dbReference type="Gene3D" id="3.30.530.20">
    <property type="match status" value="1"/>
</dbReference>
<proteinExistence type="inferred from homology"/>
<dbReference type="EMBL" id="JAAATY010000030">
    <property type="protein sequence ID" value="NRN69708.1"/>
    <property type="molecule type" value="Genomic_DNA"/>
</dbReference>
<evidence type="ECO:0000313" key="4">
    <source>
        <dbReference type="EMBL" id="NRN69708.1"/>
    </source>
</evidence>
<evidence type="ECO:0000313" key="5">
    <source>
        <dbReference type="Proteomes" id="UP000763557"/>
    </source>
</evidence>